<evidence type="ECO:0000256" key="7">
    <source>
        <dbReference type="SAM" id="Phobius"/>
    </source>
</evidence>
<evidence type="ECO:0000313" key="8">
    <source>
        <dbReference type="EMBL" id="KAG6695111.1"/>
    </source>
</evidence>
<keyword evidence="3" id="KW-0732">Signal</keyword>
<feature type="transmembrane region" description="Helical" evidence="7">
    <location>
        <begin position="52"/>
        <end position="73"/>
    </location>
</feature>
<dbReference type="GO" id="GO:0012505">
    <property type="term" value="C:endomembrane system"/>
    <property type="evidence" value="ECO:0007669"/>
    <property type="project" value="UniProtKB-SubCell"/>
</dbReference>
<reference evidence="8" key="1">
    <citation type="submission" date="2021-01" db="EMBL/GenBank/DDBJ databases">
        <authorList>
            <person name="Lovell J.T."/>
            <person name="Bentley N."/>
            <person name="Bhattarai G."/>
            <person name="Jenkins J.W."/>
            <person name="Sreedasyam A."/>
            <person name="Alarcon Y."/>
            <person name="Bock C."/>
            <person name="Boston L."/>
            <person name="Carlson J."/>
            <person name="Cervantes K."/>
            <person name="Clermont K."/>
            <person name="Krom N."/>
            <person name="Kubenka K."/>
            <person name="Mamidi S."/>
            <person name="Mattison C."/>
            <person name="Monteros M."/>
            <person name="Pisani C."/>
            <person name="Plott C."/>
            <person name="Rajasekar S."/>
            <person name="Rhein H.S."/>
            <person name="Rohla C."/>
            <person name="Song M."/>
            <person name="Hilaire R.S."/>
            <person name="Shu S."/>
            <person name="Wells L."/>
            <person name="Wang X."/>
            <person name="Webber J."/>
            <person name="Heerema R.J."/>
            <person name="Klein P."/>
            <person name="Conner P."/>
            <person name="Grauke L."/>
            <person name="Grimwood J."/>
            <person name="Schmutz J."/>
            <person name="Randall J.J."/>
        </authorList>
    </citation>
    <scope>NUCLEOTIDE SEQUENCE</scope>
    <source>
        <tissue evidence="8">Leaf</tissue>
    </source>
</reference>
<sequence length="192" mass="21764">MVKNAGFLVGVFIMVVDTVAGILGIEAEIAQNKVKHSKLQWAFKCREPSHKAFQLGLAAAILLAIVHFVANLFGGCTCIWPKEDYRKATPNKRLAVVFLLFSWNIGKFKIKKVVWDCTQSHFVYGRDSLLSSWIVHNCLLHLRQCRQKRKKTEQKPSRSSCNLSLNLLSITLFFLLLCDHIMLNGTFIANSK</sequence>
<feature type="transmembrane region" description="Helical" evidence="7">
    <location>
        <begin position="7"/>
        <end position="25"/>
    </location>
</feature>
<accession>A0A922E3D6</accession>
<evidence type="ECO:0000256" key="3">
    <source>
        <dbReference type="ARBA" id="ARBA00022729"/>
    </source>
</evidence>
<proteinExistence type="inferred from homology"/>
<comment type="caution">
    <text evidence="8">The sequence shown here is derived from an EMBL/GenBank/DDBJ whole genome shotgun (WGS) entry which is preliminary data.</text>
</comment>
<feature type="transmembrane region" description="Helical" evidence="7">
    <location>
        <begin position="163"/>
        <end position="183"/>
    </location>
</feature>
<dbReference type="InterPro" id="IPR052222">
    <property type="entry name" value="DESIGUAL"/>
</dbReference>
<organism evidence="8 9">
    <name type="scientific">Carya illinoinensis</name>
    <name type="common">Pecan</name>
    <dbReference type="NCBI Taxonomy" id="32201"/>
    <lineage>
        <taxon>Eukaryota</taxon>
        <taxon>Viridiplantae</taxon>
        <taxon>Streptophyta</taxon>
        <taxon>Embryophyta</taxon>
        <taxon>Tracheophyta</taxon>
        <taxon>Spermatophyta</taxon>
        <taxon>Magnoliopsida</taxon>
        <taxon>eudicotyledons</taxon>
        <taxon>Gunneridae</taxon>
        <taxon>Pentapetalae</taxon>
        <taxon>rosids</taxon>
        <taxon>fabids</taxon>
        <taxon>Fagales</taxon>
        <taxon>Juglandaceae</taxon>
        <taxon>Carya</taxon>
    </lineage>
</organism>
<dbReference type="Proteomes" id="UP000811246">
    <property type="component" value="Chromosome 9"/>
</dbReference>
<dbReference type="EMBL" id="CM031833">
    <property type="protein sequence ID" value="KAG6695111.1"/>
    <property type="molecule type" value="Genomic_DNA"/>
</dbReference>
<comment type="similarity">
    <text evidence="6">Belongs to the DESIGUAL family.</text>
</comment>
<protein>
    <submittedName>
        <fullName evidence="8">Uncharacterized protein</fullName>
    </submittedName>
</protein>
<dbReference type="InterPro" id="IPR009606">
    <property type="entry name" value="DEAL/Modifying_wall_lignin1/2"/>
</dbReference>
<keyword evidence="4 7" id="KW-1133">Transmembrane helix</keyword>
<evidence type="ECO:0000256" key="1">
    <source>
        <dbReference type="ARBA" id="ARBA00004127"/>
    </source>
</evidence>
<name>A0A922E3D6_CARIL</name>
<dbReference type="PANTHER" id="PTHR31769">
    <property type="entry name" value="OS07G0462200 PROTEIN-RELATED"/>
    <property type="match status" value="1"/>
</dbReference>
<dbReference type="Pfam" id="PF06749">
    <property type="entry name" value="DUF1218"/>
    <property type="match status" value="1"/>
</dbReference>
<gene>
    <name evidence="8" type="ORF">I3842_09G079600</name>
</gene>
<evidence type="ECO:0000256" key="2">
    <source>
        <dbReference type="ARBA" id="ARBA00022692"/>
    </source>
</evidence>
<keyword evidence="2 7" id="KW-0812">Transmembrane</keyword>
<dbReference type="AlphaFoldDB" id="A0A922E3D6"/>
<evidence type="ECO:0000256" key="4">
    <source>
        <dbReference type="ARBA" id="ARBA00022989"/>
    </source>
</evidence>
<evidence type="ECO:0000256" key="5">
    <source>
        <dbReference type="ARBA" id="ARBA00023136"/>
    </source>
</evidence>
<evidence type="ECO:0000256" key="6">
    <source>
        <dbReference type="ARBA" id="ARBA00029467"/>
    </source>
</evidence>
<comment type="subcellular location">
    <subcellularLocation>
        <location evidence="1">Endomembrane system</location>
        <topology evidence="1">Multi-pass membrane protein</topology>
    </subcellularLocation>
</comment>
<keyword evidence="5 7" id="KW-0472">Membrane</keyword>
<evidence type="ECO:0000313" key="9">
    <source>
        <dbReference type="Proteomes" id="UP000811246"/>
    </source>
</evidence>